<dbReference type="EMBL" id="BARV01011151">
    <property type="protein sequence ID" value="GAI04463.1"/>
    <property type="molecule type" value="Genomic_DNA"/>
</dbReference>
<organism evidence="1">
    <name type="scientific">marine sediment metagenome</name>
    <dbReference type="NCBI Taxonomy" id="412755"/>
    <lineage>
        <taxon>unclassified sequences</taxon>
        <taxon>metagenomes</taxon>
        <taxon>ecological metagenomes</taxon>
    </lineage>
</organism>
<evidence type="ECO:0000313" key="1">
    <source>
        <dbReference type="EMBL" id="GAI04463.1"/>
    </source>
</evidence>
<proteinExistence type="predicted"/>
<name>X1KCV7_9ZZZZ</name>
<dbReference type="AlphaFoldDB" id="X1KCV7"/>
<sequence length="186" mass="21666">MKNKILITGTGRNGTSILMQLFTHLGMDTGFTPEEADRRLQNRANAGLEITDLTQDIRIHKAPHFALTIEEDITNHIVDHVIIPIRKLEHSAKSRARRGRKLGGMIGGSRTYEQQEIFNAKILYNLIEILEKNGIHYTIIHFPTFIYDIELLYEKLRWLFEEYDITKSTYIEKMNNIVDTNKLHFI</sequence>
<gene>
    <name evidence="1" type="ORF">S06H3_21279</name>
</gene>
<accession>X1KCV7</accession>
<comment type="caution">
    <text evidence="1">The sequence shown here is derived from an EMBL/GenBank/DDBJ whole genome shotgun (WGS) entry which is preliminary data.</text>
</comment>
<protein>
    <submittedName>
        <fullName evidence="1">Uncharacterized protein</fullName>
    </submittedName>
</protein>
<reference evidence="1" key="1">
    <citation type="journal article" date="2014" name="Front. Microbiol.">
        <title>High frequency of phylogenetically diverse reductive dehalogenase-homologous genes in deep subseafloor sedimentary metagenomes.</title>
        <authorList>
            <person name="Kawai M."/>
            <person name="Futagami T."/>
            <person name="Toyoda A."/>
            <person name="Takaki Y."/>
            <person name="Nishi S."/>
            <person name="Hori S."/>
            <person name="Arai W."/>
            <person name="Tsubouchi T."/>
            <person name="Morono Y."/>
            <person name="Uchiyama I."/>
            <person name="Ito T."/>
            <person name="Fujiyama A."/>
            <person name="Inagaki F."/>
            <person name="Takami H."/>
        </authorList>
    </citation>
    <scope>NUCLEOTIDE SEQUENCE</scope>
    <source>
        <strain evidence="1">Expedition CK06-06</strain>
    </source>
</reference>